<evidence type="ECO:0000256" key="1">
    <source>
        <dbReference type="SAM" id="MobiDB-lite"/>
    </source>
</evidence>
<dbReference type="Proteomes" id="UP001499987">
    <property type="component" value="Unassembled WGS sequence"/>
</dbReference>
<reference evidence="3" key="1">
    <citation type="journal article" date="2019" name="Int. J. Syst. Evol. Microbiol.">
        <title>The Global Catalogue of Microorganisms (GCM) 10K type strain sequencing project: providing services to taxonomists for standard genome sequencing and annotation.</title>
        <authorList>
            <consortium name="The Broad Institute Genomics Platform"/>
            <consortium name="The Broad Institute Genome Sequencing Center for Infectious Disease"/>
            <person name="Wu L."/>
            <person name="Ma J."/>
        </authorList>
    </citation>
    <scope>NUCLEOTIDE SEQUENCE [LARGE SCALE GENOMIC DNA]</scope>
    <source>
        <strain evidence="3">JCM 13002</strain>
    </source>
</reference>
<keyword evidence="3" id="KW-1185">Reference proteome</keyword>
<feature type="compositionally biased region" description="Basic and acidic residues" evidence="1">
    <location>
        <begin position="111"/>
        <end position="120"/>
    </location>
</feature>
<sequence length="120" mass="12517">MYLIHVRLAAPDGAVPPDDLRDLLLDRLRPGGPIDHVSISRDGTVPPTVGMFVTAPSLVESERIARAAAVRAIAAEPRLRPLTVAHCGAALVGAHFEQLLAGPSGGGRSLPRQDQDSSGS</sequence>
<proteinExistence type="predicted"/>
<dbReference type="RefSeq" id="WP_344622855.1">
    <property type="nucleotide sequence ID" value="NZ_BAAALD010000010.1"/>
</dbReference>
<accession>A0ABP4DXS6</accession>
<organism evidence="2 3">
    <name type="scientific">Kitasatospora arboriphila</name>
    <dbReference type="NCBI Taxonomy" id="258052"/>
    <lineage>
        <taxon>Bacteria</taxon>
        <taxon>Bacillati</taxon>
        <taxon>Actinomycetota</taxon>
        <taxon>Actinomycetes</taxon>
        <taxon>Kitasatosporales</taxon>
        <taxon>Streptomycetaceae</taxon>
        <taxon>Kitasatospora</taxon>
    </lineage>
</organism>
<feature type="region of interest" description="Disordered" evidence="1">
    <location>
        <begin position="101"/>
        <end position="120"/>
    </location>
</feature>
<evidence type="ECO:0000313" key="2">
    <source>
        <dbReference type="EMBL" id="GAA1076030.1"/>
    </source>
</evidence>
<dbReference type="EMBL" id="BAAALD010000010">
    <property type="protein sequence ID" value="GAA1076030.1"/>
    <property type="molecule type" value="Genomic_DNA"/>
</dbReference>
<name>A0ABP4DXS6_9ACTN</name>
<protein>
    <submittedName>
        <fullName evidence="2">Uncharacterized protein</fullName>
    </submittedName>
</protein>
<evidence type="ECO:0000313" key="3">
    <source>
        <dbReference type="Proteomes" id="UP001499987"/>
    </source>
</evidence>
<comment type="caution">
    <text evidence="2">The sequence shown here is derived from an EMBL/GenBank/DDBJ whole genome shotgun (WGS) entry which is preliminary data.</text>
</comment>
<gene>
    <name evidence="2" type="ORF">GCM10009663_16760</name>
</gene>